<dbReference type="Gene3D" id="2.180.10.10">
    <property type="entry name" value="RHS repeat-associated core"/>
    <property type="match status" value="3"/>
</dbReference>
<feature type="domain" description="Fibronectin type-III" evidence="7">
    <location>
        <begin position="1258"/>
        <end position="1350"/>
    </location>
</feature>
<evidence type="ECO:0000313" key="8">
    <source>
        <dbReference type="EMBL" id="SDZ46267.1"/>
    </source>
</evidence>
<keyword evidence="3" id="KW-0624">Polysaccharide degradation</keyword>
<dbReference type="PANTHER" id="PTHR32305:SF15">
    <property type="entry name" value="PROTEIN RHSA-RELATED"/>
    <property type="match status" value="1"/>
</dbReference>
<dbReference type="RefSeq" id="WP_143049887.1">
    <property type="nucleotide sequence ID" value="NZ_BOND01000003.1"/>
</dbReference>
<dbReference type="Gene3D" id="2.60.40.10">
    <property type="entry name" value="Immunoglobulins"/>
    <property type="match status" value="1"/>
</dbReference>
<dbReference type="InterPro" id="IPR056823">
    <property type="entry name" value="TEN-like_YD-shell"/>
</dbReference>
<evidence type="ECO:0000256" key="1">
    <source>
        <dbReference type="ARBA" id="ARBA00022737"/>
    </source>
</evidence>
<dbReference type="CDD" id="cd00063">
    <property type="entry name" value="FN3"/>
    <property type="match status" value="1"/>
</dbReference>
<dbReference type="SMART" id="SM00060">
    <property type="entry name" value="FN3"/>
    <property type="match status" value="1"/>
</dbReference>
<evidence type="ECO:0000256" key="2">
    <source>
        <dbReference type="ARBA" id="ARBA00023295"/>
    </source>
</evidence>
<dbReference type="InterPro" id="IPR003961">
    <property type="entry name" value="FN3_dom"/>
</dbReference>
<dbReference type="InterPro" id="IPR003587">
    <property type="entry name" value="Hint_dom_N"/>
</dbReference>
<dbReference type="InterPro" id="IPR036844">
    <property type="entry name" value="Hint_dom_sf"/>
</dbReference>
<feature type="compositionally biased region" description="Basic and acidic residues" evidence="5">
    <location>
        <begin position="560"/>
        <end position="578"/>
    </location>
</feature>
<keyword evidence="2" id="KW-0326">Glycosidase</keyword>
<feature type="coiled-coil region" evidence="4">
    <location>
        <begin position="1809"/>
        <end position="1869"/>
    </location>
</feature>
<dbReference type="STRING" id="137265.SAMN05421684_5305"/>
<dbReference type="SMART" id="SM00306">
    <property type="entry name" value="HintN"/>
    <property type="match status" value="1"/>
</dbReference>
<dbReference type="Gene3D" id="2.170.16.10">
    <property type="entry name" value="Hedgehog/Intein (Hint) domain"/>
    <property type="match status" value="1"/>
</dbReference>
<dbReference type="InterPro" id="IPR036116">
    <property type="entry name" value="FN3_sf"/>
</dbReference>
<evidence type="ECO:0000256" key="3">
    <source>
        <dbReference type="ARBA" id="ARBA00023326"/>
    </source>
</evidence>
<reference evidence="9" key="1">
    <citation type="submission" date="2016-10" db="EMBL/GenBank/DDBJ databases">
        <authorList>
            <person name="Varghese N."/>
            <person name="Submissions S."/>
        </authorList>
    </citation>
    <scope>NUCLEOTIDE SEQUENCE [LARGE SCALE GENOMIC DNA]</scope>
    <source>
        <strain evidence="9">DSM 44718</strain>
    </source>
</reference>
<dbReference type="Pfam" id="PF07591">
    <property type="entry name" value="PT-HINT"/>
    <property type="match status" value="1"/>
</dbReference>
<feature type="compositionally biased region" description="Basic and acidic residues" evidence="5">
    <location>
        <begin position="80"/>
        <end position="91"/>
    </location>
</feature>
<dbReference type="GO" id="GO:0000272">
    <property type="term" value="P:polysaccharide catabolic process"/>
    <property type="evidence" value="ECO:0007669"/>
    <property type="project" value="UniProtKB-KW"/>
</dbReference>
<feature type="compositionally biased region" description="Basic and acidic residues" evidence="5">
    <location>
        <begin position="837"/>
        <end position="851"/>
    </location>
</feature>
<keyword evidence="1" id="KW-0677">Repeat</keyword>
<dbReference type="Proteomes" id="UP000199632">
    <property type="component" value="Unassembled WGS sequence"/>
</dbReference>
<dbReference type="NCBIfam" id="TIGR03696">
    <property type="entry name" value="Rhs_assc_core"/>
    <property type="match status" value="1"/>
</dbReference>
<dbReference type="InterPro" id="IPR022385">
    <property type="entry name" value="Rhs_assc_core"/>
</dbReference>
<dbReference type="InterPro" id="IPR006530">
    <property type="entry name" value="YD"/>
</dbReference>
<organism evidence="8 9">
    <name type="scientific">Asanoa ishikariensis</name>
    <dbReference type="NCBI Taxonomy" id="137265"/>
    <lineage>
        <taxon>Bacteria</taxon>
        <taxon>Bacillati</taxon>
        <taxon>Actinomycetota</taxon>
        <taxon>Actinomycetes</taxon>
        <taxon>Micromonosporales</taxon>
        <taxon>Micromonosporaceae</taxon>
        <taxon>Asanoa</taxon>
    </lineage>
</organism>
<proteinExistence type="predicted"/>
<dbReference type="PANTHER" id="PTHR32305">
    <property type="match status" value="1"/>
</dbReference>
<dbReference type="InterPro" id="IPR050708">
    <property type="entry name" value="T6SS_VgrG/RHS"/>
</dbReference>
<feature type="region of interest" description="Disordered" evidence="5">
    <location>
        <begin position="36"/>
        <end position="91"/>
    </location>
</feature>
<dbReference type="CDD" id="cd00081">
    <property type="entry name" value="Hint"/>
    <property type="match status" value="1"/>
</dbReference>
<feature type="signal peptide" evidence="6">
    <location>
        <begin position="1"/>
        <end position="40"/>
    </location>
</feature>
<feature type="region of interest" description="Disordered" evidence="5">
    <location>
        <begin position="533"/>
        <end position="582"/>
    </location>
</feature>
<dbReference type="InterPro" id="IPR045351">
    <property type="entry name" value="DUF6531"/>
</dbReference>
<keyword evidence="4" id="KW-0175">Coiled coil</keyword>
<feature type="chain" id="PRO_5011484925" evidence="6">
    <location>
        <begin position="41"/>
        <end position="2140"/>
    </location>
</feature>
<dbReference type="InterPro" id="IPR013783">
    <property type="entry name" value="Ig-like_fold"/>
</dbReference>
<feature type="compositionally biased region" description="Basic and acidic residues" evidence="5">
    <location>
        <begin position="536"/>
        <end position="552"/>
    </location>
</feature>
<dbReference type="PROSITE" id="PS50853">
    <property type="entry name" value="FN3"/>
    <property type="match status" value="1"/>
</dbReference>
<evidence type="ECO:0000256" key="6">
    <source>
        <dbReference type="SAM" id="SignalP"/>
    </source>
</evidence>
<dbReference type="Pfam" id="PF05593">
    <property type="entry name" value="RHS_repeat"/>
    <property type="match status" value="1"/>
</dbReference>
<keyword evidence="2" id="KW-0378">Hydrolase</keyword>
<dbReference type="EMBL" id="FNQB01000003">
    <property type="protein sequence ID" value="SDZ46267.1"/>
    <property type="molecule type" value="Genomic_DNA"/>
</dbReference>
<dbReference type="Pfam" id="PF00041">
    <property type="entry name" value="fn3"/>
    <property type="match status" value="1"/>
</dbReference>
<feature type="region of interest" description="Disordered" evidence="5">
    <location>
        <begin position="658"/>
        <end position="678"/>
    </location>
</feature>
<keyword evidence="3" id="KW-0119">Carbohydrate metabolism</keyword>
<dbReference type="Pfam" id="PF20148">
    <property type="entry name" value="DUF6531"/>
    <property type="match status" value="1"/>
</dbReference>
<dbReference type="GO" id="GO:0016798">
    <property type="term" value="F:hydrolase activity, acting on glycosyl bonds"/>
    <property type="evidence" value="ECO:0007669"/>
    <property type="project" value="UniProtKB-KW"/>
</dbReference>
<dbReference type="InterPro" id="IPR031325">
    <property type="entry name" value="RHS_repeat"/>
</dbReference>
<evidence type="ECO:0000259" key="7">
    <source>
        <dbReference type="PROSITE" id="PS50853"/>
    </source>
</evidence>
<gene>
    <name evidence="8" type="ORF">SAMN05421684_5305</name>
</gene>
<accession>A0A1H3T8J9</accession>
<feature type="compositionally biased region" description="Pro residues" evidence="5">
    <location>
        <begin position="40"/>
        <end position="49"/>
    </location>
</feature>
<keyword evidence="9" id="KW-1185">Reference proteome</keyword>
<evidence type="ECO:0000256" key="5">
    <source>
        <dbReference type="SAM" id="MobiDB-lite"/>
    </source>
</evidence>
<evidence type="ECO:0000313" key="9">
    <source>
        <dbReference type="Proteomes" id="UP000199632"/>
    </source>
</evidence>
<dbReference type="Pfam" id="PF25023">
    <property type="entry name" value="TEN_YD-shell"/>
    <property type="match status" value="2"/>
</dbReference>
<feature type="region of interest" description="Disordered" evidence="5">
    <location>
        <begin position="837"/>
        <end position="859"/>
    </location>
</feature>
<dbReference type="SUPFAM" id="SSF49265">
    <property type="entry name" value="Fibronectin type III"/>
    <property type="match status" value="1"/>
</dbReference>
<dbReference type="OrthoDB" id="4981820at2"/>
<name>A0A1H3T8J9_9ACTN</name>
<dbReference type="NCBIfam" id="TIGR01643">
    <property type="entry name" value="YD_repeat_2x"/>
    <property type="match status" value="6"/>
</dbReference>
<dbReference type="SUPFAM" id="SSF51294">
    <property type="entry name" value="Hedgehog/intein (Hint) domain"/>
    <property type="match status" value="1"/>
</dbReference>
<protein>
    <submittedName>
        <fullName evidence="8">RHS repeat-associated core domain-containing protein</fullName>
    </submittedName>
</protein>
<evidence type="ECO:0000256" key="4">
    <source>
        <dbReference type="SAM" id="Coils"/>
    </source>
</evidence>
<keyword evidence="6" id="KW-0732">Signal</keyword>
<sequence length="2140" mass="231423">MSGITVRRHVRWRRRVIATTCAIVLTVTLVQPLEGSPAAAAPPAPPGPGQGPVDRPMPKGVRPDTAFPPDERPPLVPPEVRADGAPKELSRAAWDRRTTARVAADDRVFTDVLARPGFLLGDTSVTLFFNVAADAPAFGSWRVTAYDKESQTEQASTTLSRDEIARSTCSGQRDFCRSFGREHGWELDASRDYEITMTAVLDDGREIVSDRPEVRPRATIVPPAIPLGQAGGCGCGNALALTSAGQAIRADGVNTATGAFIQTAGDLGMSSIGVPFSSSRTYSSLNGVGPLGGGWAWSYGMTVTATDGGAVVRAEDGAEVTYRLDGDSYRRPPGVRSNLRRAGDGWELTTPDNIAHTFDAQGRLASILNPRGQGVRLAYTDTAITVTDASGRTARVTLEAGLIREIHLPDHRKVRFSYTGTLLTSALDARGKLWKYTYGTNGLLASVTNPDRVVAVRTEYDANNRVSRQFDALGNPTTFAWNADAQESLTTDADGVRVYDGYRGNVLLYTLKGNGDVEHHRYDGSLNRGLVVDGKQSQHESRFDDRGNRTRQDAPQSLGFKEDTEYDNRNNPTKHTDANGKVWQDTYNEFDELLESKDPKGNTITYEYDARGLLLAQTDQRKKVTRYEYLPVGDPNSGLVKAVISPLGRRAEFRYDKTGRQVAETDPRGTAPRSDRDDYTTRYEFDAQDRIVEVHEPGKHDPWRTTFDDLGRTQSQTTPLGARVEHRYFDNGLLKSIKDARRTLSYTYTPAGRQASMRLEMDDQPDPVTTYAYNAKGLLHKVVSPRGNLPGANAADFTTTYFYDANDNPLRMERPYPGGITVKRDIRVDDLDRTTAKTDEHDKTSTFERDNAGNVTSTTDNLKRRTELEYDDNGQQTKIRDGEQGVVEFKYDAAGNKIESIRATGGRTTFTYDDDGLLASSTEPRGNLPGADPEKFTTHFEYDLAGNATRTVDALDHTTTSKYDANDRLTSVTDANNHTTTYTYRDDDLPRTIRTPEAPNDPHDPAKGATVYDYFDDGLVASVRDPNGNRTYVAYNEAGWLTKETDPLGRVTEYGYDVEGNRVSTLSRWDNERLSTTERAKRTVVESYDIVNRRESSALGSQGPRYAWQYDAKDRTTAYIDPTGHRAVTYDDEDQVQTVTRVEAGLEEKFRYEYDVRGNIKLREYPDGTAVSSTYDADSQIRTMTAAGGSVGATPATWKFDYDPAGRREVTWLPAATGLIERRGYDDAGRLTRIGTERAPDAAPVDLADGGLLSFGDRPDPPTDVTAQPGAGLAVVSWKAPRGDDVAGYTVTAAPGDRSVTVGATATSAVVNGLDAGTAYTFTVTAHDKDGAGDASAPSGPVVPVAVPQNPVSAYQLELDPVGNPTRAVTTRGGVSESVAYAYDKADQLVSACYAAVDCGDKTRPAGRIDYRYDLMGNRLSQKRTGTAGDDTTTYEYDHANQLEKEVLREPRHVTTTEYGYDVKGNQTRVGTDRFDYNLDNSLAKARVAGRDAVFSYGADGLRLTATVDPGTPEQATQRWSWDVAGTLPQIALDVLTDANGATTEKRGFTYGPDDEPLALLDPTTGPHSYTHDWLGGVANMLTPSGTPEIGYDYDPYGNPRVGATLEGTETAAGDTAPGAVQAQAGGPENPLQYTGAYQDSTTGSGNYYLRARNYNPGTGRFTAVDPMPSGGAATSAYTYADNNPTVYTDPTGNMPAPGDTVSTAAPATTATDVPQVNPEEVAEANRIQSKSVLDVILEAGGQILMEVLGINDILNCLKGDLGACAMAIIGSLPWGKIFKAKKIGEAIFRAGKAVLTWFKQMDWARAVLRGAERAAEAAKAAAAAAAREAAQKAAAAKAAAEAAAKKAAAEAAERAKALAAKAKAATKKSDGGGGPKLCEIANSFVAGTRVLLASGATKPIEEVQPGDAVLTTDPESGRTEGHQVTHTIRTDTDKEYVDIAVDSSGGRDTITATAHHPFWSGTHKRWVDAGDLKPGELLRTSAGTYVQVSAVRAYHGERVTYNLSVDGIPTYYVLAGDTAVLVHNRGTKVVGPACDPTSVLDDGRGVYILAVKPKNGNGYKFYIGITDKQTFASRVPKHWKRSRGALKRDGYDKNDIVGVTIYKTDASKATLQQMECRLIARFGGPNGPLLLNRNKGTNC</sequence>